<sequence>MNRFVYTEASVASLENSYPPTDHHSLPFNENDSEEMLLFRVICGAQPARHIKEECLESAKECSYRGVRRLAVLNFSAEIAYESLKKMDYKYEEGSSPILALKRKHAVKRKSMKKKVKVENVVVLEDLGGDYLEELLTCSWSTT</sequence>
<accession>A0ACB9IM61</accession>
<dbReference type="Proteomes" id="UP001056120">
    <property type="component" value="Linkage Group LG08"/>
</dbReference>
<name>A0ACB9IM61_9ASTR</name>
<evidence type="ECO:0000313" key="1">
    <source>
        <dbReference type="EMBL" id="KAI3809318.1"/>
    </source>
</evidence>
<reference evidence="2" key="1">
    <citation type="journal article" date="2022" name="Mol. Ecol. Resour.">
        <title>The genomes of chicory, endive, great burdock and yacon provide insights into Asteraceae palaeo-polyploidization history and plant inulin production.</title>
        <authorList>
            <person name="Fan W."/>
            <person name="Wang S."/>
            <person name="Wang H."/>
            <person name="Wang A."/>
            <person name="Jiang F."/>
            <person name="Liu H."/>
            <person name="Zhao H."/>
            <person name="Xu D."/>
            <person name="Zhang Y."/>
        </authorList>
    </citation>
    <scope>NUCLEOTIDE SEQUENCE [LARGE SCALE GENOMIC DNA]</scope>
    <source>
        <strain evidence="2">cv. Yunnan</strain>
    </source>
</reference>
<keyword evidence="2" id="KW-1185">Reference proteome</keyword>
<gene>
    <name evidence="1" type="ORF">L1987_25289</name>
</gene>
<comment type="caution">
    <text evidence="1">The sequence shown here is derived from an EMBL/GenBank/DDBJ whole genome shotgun (WGS) entry which is preliminary data.</text>
</comment>
<dbReference type="EMBL" id="CM042025">
    <property type="protein sequence ID" value="KAI3809318.1"/>
    <property type="molecule type" value="Genomic_DNA"/>
</dbReference>
<protein>
    <submittedName>
        <fullName evidence="1">Uncharacterized protein</fullName>
    </submittedName>
</protein>
<proteinExistence type="predicted"/>
<reference evidence="1 2" key="2">
    <citation type="journal article" date="2022" name="Mol. Ecol. Resour.">
        <title>The genomes of chicory, endive, great burdock and yacon provide insights into Asteraceae paleo-polyploidization history and plant inulin production.</title>
        <authorList>
            <person name="Fan W."/>
            <person name="Wang S."/>
            <person name="Wang H."/>
            <person name="Wang A."/>
            <person name="Jiang F."/>
            <person name="Liu H."/>
            <person name="Zhao H."/>
            <person name="Xu D."/>
            <person name="Zhang Y."/>
        </authorList>
    </citation>
    <scope>NUCLEOTIDE SEQUENCE [LARGE SCALE GENOMIC DNA]</scope>
    <source>
        <strain evidence="2">cv. Yunnan</strain>
        <tissue evidence="1">Leaves</tissue>
    </source>
</reference>
<evidence type="ECO:0000313" key="2">
    <source>
        <dbReference type="Proteomes" id="UP001056120"/>
    </source>
</evidence>
<organism evidence="1 2">
    <name type="scientific">Smallanthus sonchifolius</name>
    <dbReference type="NCBI Taxonomy" id="185202"/>
    <lineage>
        <taxon>Eukaryota</taxon>
        <taxon>Viridiplantae</taxon>
        <taxon>Streptophyta</taxon>
        <taxon>Embryophyta</taxon>
        <taxon>Tracheophyta</taxon>
        <taxon>Spermatophyta</taxon>
        <taxon>Magnoliopsida</taxon>
        <taxon>eudicotyledons</taxon>
        <taxon>Gunneridae</taxon>
        <taxon>Pentapetalae</taxon>
        <taxon>asterids</taxon>
        <taxon>campanulids</taxon>
        <taxon>Asterales</taxon>
        <taxon>Asteraceae</taxon>
        <taxon>Asteroideae</taxon>
        <taxon>Heliantheae alliance</taxon>
        <taxon>Millerieae</taxon>
        <taxon>Smallanthus</taxon>
    </lineage>
</organism>